<reference evidence="3" key="1">
    <citation type="submission" date="2016-11" db="EMBL/GenBank/DDBJ databases">
        <title>Genome sequencing of Amycolatopsis regifaucium.</title>
        <authorList>
            <person name="Mayilraj S."/>
            <person name="Kaur N."/>
        </authorList>
    </citation>
    <scope>NUCLEOTIDE SEQUENCE [LARGE SCALE GENOMIC DNA]</scope>
    <source>
        <strain evidence="3">GY080</strain>
    </source>
</reference>
<dbReference type="EMBL" id="LOBU02000015">
    <property type="protein sequence ID" value="OKA05988.1"/>
    <property type="molecule type" value="Genomic_DNA"/>
</dbReference>
<evidence type="ECO:0000313" key="3">
    <source>
        <dbReference type="EMBL" id="OKA05988.1"/>
    </source>
</evidence>
<feature type="region of interest" description="Disordered" evidence="1">
    <location>
        <begin position="19"/>
        <end position="51"/>
    </location>
</feature>
<feature type="compositionally biased region" description="Polar residues" evidence="1">
    <location>
        <begin position="19"/>
        <end position="42"/>
    </location>
</feature>
<evidence type="ECO:0000256" key="1">
    <source>
        <dbReference type="SAM" id="MobiDB-lite"/>
    </source>
</evidence>
<dbReference type="Pfam" id="PF12079">
    <property type="entry name" value="DUF3558"/>
    <property type="match status" value="1"/>
</dbReference>
<dbReference type="InterPro" id="IPR024520">
    <property type="entry name" value="DUF3558"/>
</dbReference>
<name>A0ABX3DPQ2_9PSEU</name>
<dbReference type="RefSeq" id="WP_063816492.1">
    <property type="nucleotide sequence ID" value="NZ_FOPQ01000001.1"/>
</dbReference>
<protein>
    <recommendedName>
        <fullName evidence="5">DUF3558 domain-containing protein</fullName>
    </recommendedName>
</protein>
<accession>A0ABX3DPQ2</accession>
<evidence type="ECO:0000256" key="2">
    <source>
        <dbReference type="SAM" id="SignalP"/>
    </source>
</evidence>
<proteinExistence type="predicted"/>
<dbReference type="PROSITE" id="PS51257">
    <property type="entry name" value="PROKAR_LIPOPROTEIN"/>
    <property type="match status" value="1"/>
</dbReference>
<sequence length="209" mass="21564">MRRSMLLVFVTTLVLSACSPTTNGTATPTGKESAPSPTSPETGAQLPGPGVPNVDIPIDLARFKQAPCSGLTDAQAQELVGPTVESKARPNGDAGPGCGWSPPAAARPLVYVVFGGQTNRGLTAVYEAKGKAYKFVEPLASVDDYPLVAFGAEDERATKGHCLVAVGTSNSEVISIGLEQSEANIGKKDPCDTAREVAIRVLATVRGAN</sequence>
<organism evidence="3 4">
    <name type="scientific">Amycolatopsis regifaucium</name>
    <dbReference type="NCBI Taxonomy" id="546365"/>
    <lineage>
        <taxon>Bacteria</taxon>
        <taxon>Bacillati</taxon>
        <taxon>Actinomycetota</taxon>
        <taxon>Actinomycetes</taxon>
        <taxon>Pseudonocardiales</taxon>
        <taxon>Pseudonocardiaceae</taxon>
        <taxon>Amycolatopsis</taxon>
    </lineage>
</organism>
<dbReference type="Proteomes" id="UP000186883">
    <property type="component" value="Unassembled WGS sequence"/>
</dbReference>
<gene>
    <name evidence="3" type="ORF">ATP06_0222755</name>
</gene>
<feature type="chain" id="PRO_5045343179" description="DUF3558 domain-containing protein" evidence="2">
    <location>
        <begin position="20"/>
        <end position="209"/>
    </location>
</feature>
<evidence type="ECO:0000313" key="4">
    <source>
        <dbReference type="Proteomes" id="UP000186883"/>
    </source>
</evidence>
<keyword evidence="4" id="KW-1185">Reference proteome</keyword>
<keyword evidence="2" id="KW-0732">Signal</keyword>
<comment type="caution">
    <text evidence="3">The sequence shown here is derived from an EMBL/GenBank/DDBJ whole genome shotgun (WGS) entry which is preliminary data.</text>
</comment>
<evidence type="ECO:0008006" key="5">
    <source>
        <dbReference type="Google" id="ProtNLM"/>
    </source>
</evidence>
<feature type="signal peptide" evidence="2">
    <location>
        <begin position="1"/>
        <end position="19"/>
    </location>
</feature>